<evidence type="ECO:0000313" key="7">
    <source>
        <dbReference type="EMBL" id="NMO01526.1"/>
    </source>
</evidence>
<dbReference type="PROSITE" id="PS50931">
    <property type="entry name" value="HTH_LYSR"/>
    <property type="match status" value="1"/>
</dbReference>
<dbReference type="PRINTS" id="PR00039">
    <property type="entry name" value="HTHLYSR"/>
</dbReference>
<evidence type="ECO:0000313" key="8">
    <source>
        <dbReference type="Proteomes" id="UP000550729"/>
    </source>
</evidence>
<dbReference type="Gene3D" id="1.10.10.10">
    <property type="entry name" value="Winged helix-like DNA-binding domain superfamily/Winged helix DNA-binding domain"/>
    <property type="match status" value="1"/>
</dbReference>
<keyword evidence="3" id="KW-0238">DNA-binding</keyword>
<dbReference type="InterPro" id="IPR036388">
    <property type="entry name" value="WH-like_DNA-bd_sf"/>
</dbReference>
<dbReference type="SUPFAM" id="SSF53850">
    <property type="entry name" value="Periplasmic binding protein-like II"/>
    <property type="match status" value="1"/>
</dbReference>
<dbReference type="InterPro" id="IPR005119">
    <property type="entry name" value="LysR_subst-bd"/>
</dbReference>
<dbReference type="Proteomes" id="UP000550729">
    <property type="component" value="Unassembled WGS sequence"/>
</dbReference>
<evidence type="ECO:0000256" key="4">
    <source>
        <dbReference type="ARBA" id="ARBA00023159"/>
    </source>
</evidence>
<evidence type="ECO:0000259" key="6">
    <source>
        <dbReference type="PROSITE" id="PS50931"/>
    </source>
</evidence>
<evidence type="ECO:0000256" key="3">
    <source>
        <dbReference type="ARBA" id="ARBA00023125"/>
    </source>
</evidence>
<dbReference type="GO" id="GO:0003677">
    <property type="term" value="F:DNA binding"/>
    <property type="evidence" value="ECO:0007669"/>
    <property type="project" value="UniProtKB-KW"/>
</dbReference>
<evidence type="ECO:0000256" key="1">
    <source>
        <dbReference type="ARBA" id="ARBA00009437"/>
    </source>
</evidence>
<protein>
    <submittedName>
        <fullName evidence="7">LysR family transcriptional regulator</fullName>
    </submittedName>
</protein>
<dbReference type="GO" id="GO:0032993">
    <property type="term" value="C:protein-DNA complex"/>
    <property type="evidence" value="ECO:0007669"/>
    <property type="project" value="TreeGrafter"/>
</dbReference>
<sequence length="298" mass="32564">MDRLRLEIAPQLDALVGLAACAESMTEAATALGVSQSSISRRLHTLEQLLGIPLLIRDGRNVRLTAQARSLVDDVRRPLLELHRALDRAVDDGDPETGTVRFGFPLTMGAGLVPELLAGFRNRHPRVRLELKQAHGAELLDDLRSGELDLAVTIPPATDLPHRVIGTQTIVAALPQRHRLAGRTEIGLAELADDVFIANPAYYNLRQLTEKWCGTAGFEPQIVVEITEFATIRELVERGLGVALLPAADDATPGVCEVPITGALLQREIALAWPSSIFSPVVESMFDYLMRNLRRPTS</sequence>
<keyword evidence="4" id="KW-0010">Activator</keyword>
<dbReference type="PANTHER" id="PTHR30346:SF28">
    <property type="entry name" value="HTH-TYPE TRANSCRIPTIONAL REGULATOR CYNR"/>
    <property type="match status" value="1"/>
</dbReference>
<dbReference type="EMBL" id="JABBNB010000008">
    <property type="protein sequence ID" value="NMO01526.1"/>
    <property type="molecule type" value="Genomic_DNA"/>
</dbReference>
<dbReference type="SUPFAM" id="SSF46785">
    <property type="entry name" value="Winged helix' DNA-binding domain"/>
    <property type="match status" value="1"/>
</dbReference>
<name>A0A848KS76_9ACTN</name>
<proteinExistence type="inferred from homology"/>
<comment type="similarity">
    <text evidence="1">Belongs to the LysR transcriptional regulatory family.</text>
</comment>
<dbReference type="Gene3D" id="3.40.190.10">
    <property type="entry name" value="Periplasmic binding protein-like II"/>
    <property type="match status" value="2"/>
</dbReference>
<accession>A0A848KS76</accession>
<evidence type="ECO:0000256" key="5">
    <source>
        <dbReference type="ARBA" id="ARBA00023163"/>
    </source>
</evidence>
<dbReference type="GO" id="GO:0003700">
    <property type="term" value="F:DNA-binding transcription factor activity"/>
    <property type="evidence" value="ECO:0007669"/>
    <property type="project" value="InterPro"/>
</dbReference>
<keyword evidence="5" id="KW-0804">Transcription</keyword>
<dbReference type="Pfam" id="PF00126">
    <property type="entry name" value="HTH_1"/>
    <property type="match status" value="1"/>
</dbReference>
<dbReference type="InterPro" id="IPR000847">
    <property type="entry name" value="LysR_HTH_N"/>
</dbReference>
<evidence type="ECO:0000256" key="2">
    <source>
        <dbReference type="ARBA" id="ARBA00023015"/>
    </source>
</evidence>
<dbReference type="RefSeq" id="WP_170194031.1">
    <property type="nucleotide sequence ID" value="NZ_JABBNB010000008.1"/>
</dbReference>
<reference evidence="7 8" key="1">
    <citation type="submission" date="2020-04" db="EMBL/GenBank/DDBJ databases">
        <title>Gordonia sp. nov. TBRC 11910.</title>
        <authorList>
            <person name="Suriyachadkun C."/>
        </authorList>
    </citation>
    <scope>NUCLEOTIDE SEQUENCE [LARGE SCALE GENOMIC DNA]</scope>
    <source>
        <strain evidence="7 8">TBRC 11910</strain>
    </source>
</reference>
<comment type="caution">
    <text evidence="7">The sequence shown here is derived from an EMBL/GenBank/DDBJ whole genome shotgun (WGS) entry which is preliminary data.</text>
</comment>
<dbReference type="InterPro" id="IPR036390">
    <property type="entry name" value="WH_DNA-bd_sf"/>
</dbReference>
<organism evidence="7 8">
    <name type="scientific">Gordonia asplenii</name>
    <dbReference type="NCBI Taxonomy" id="2725283"/>
    <lineage>
        <taxon>Bacteria</taxon>
        <taxon>Bacillati</taxon>
        <taxon>Actinomycetota</taxon>
        <taxon>Actinomycetes</taxon>
        <taxon>Mycobacteriales</taxon>
        <taxon>Gordoniaceae</taxon>
        <taxon>Gordonia</taxon>
    </lineage>
</organism>
<dbReference type="PANTHER" id="PTHR30346">
    <property type="entry name" value="TRANSCRIPTIONAL DUAL REGULATOR HCAR-RELATED"/>
    <property type="match status" value="1"/>
</dbReference>
<keyword evidence="2" id="KW-0805">Transcription regulation</keyword>
<feature type="domain" description="HTH lysR-type" evidence="6">
    <location>
        <begin position="11"/>
        <end position="65"/>
    </location>
</feature>
<dbReference type="AlphaFoldDB" id="A0A848KS76"/>
<gene>
    <name evidence="7" type="ORF">HH308_09910</name>
</gene>
<keyword evidence="8" id="KW-1185">Reference proteome</keyword>
<dbReference type="Pfam" id="PF03466">
    <property type="entry name" value="LysR_substrate"/>
    <property type="match status" value="1"/>
</dbReference>